<dbReference type="AlphaFoldDB" id="A0A0L8V7W9"/>
<accession>A0A0L8V7W9</accession>
<evidence type="ECO:0000313" key="2">
    <source>
        <dbReference type="Proteomes" id="UP000036958"/>
    </source>
</evidence>
<protein>
    <submittedName>
        <fullName evidence="1">Uncharacterized protein</fullName>
    </submittedName>
</protein>
<reference evidence="2" key="1">
    <citation type="submission" date="2015-07" db="EMBL/GenBank/DDBJ databases">
        <title>Genome sequencing of Sunxiuqinia dokdonensis strain SK.</title>
        <authorList>
            <person name="Ahn S."/>
            <person name="Kim B.-C."/>
        </authorList>
    </citation>
    <scope>NUCLEOTIDE SEQUENCE [LARGE SCALE GENOMIC DNA]</scope>
    <source>
        <strain evidence="2">SK</strain>
    </source>
</reference>
<dbReference type="STRING" id="1409788.NC99_28950"/>
<comment type="caution">
    <text evidence="1">The sequence shown here is derived from an EMBL/GenBank/DDBJ whole genome shotgun (WGS) entry which is preliminary data.</text>
</comment>
<evidence type="ECO:0000313" key="1">
    <source>
        <dbReference type="EMBL" id="KOH44277.1"/>
    </source>
</evidence>
<proteinExistence type="predicted"/>
<sequence>MRGEEYLFFAFLCFYKLPKMAGQLGRRLRIARMLIEFGF</sequence>
<name>A0A0L8V7W9_9BACT</name>
<dbReference type="Proteomes" id="UP000036958">
    <property type="component" value="Unassembled WGS sequence"/>
</dbReference>
<dbReference type="EMBL" id="LGIA01000166">
    <property type="protein sequence ID" value="KOH44277.1"/>
    <property type="molecule type" value="Genomic_DNA"/>
</dbReference>
<organism evidence="1 2">
    <name type="scientific">Sunxiuqinia dokdonensis</name>
    <dbReference type="NCBI Taxonomy" id="1409788"/>
    <lineage>
        <taxon>Bacteria</taxon>
        <taxon>Pseudomonadati</taxon>
        <taxon>Bacteroidota</taxon>
        <taxon>Bacteroidia</taxon>
        <taxon>Marinilabiliales</taxon>
        <taxon>Prolixibacteraceae</taxon>
        <taxon>Sunxiuqinia</taxon>
    </lineage>
</organism>
<keyword evidence="2" id="KW-1185">Reference proteome</keyword>
<gene>
    <name evidence="1" type="ORF">NC99_28950</name>
</gene>